<keyword evidence="3" id="KW-1185">Reference proteome</keyword>
<dbReference type="Proteomes" id="UP000770015">
    <property type="component" value="Unassembled WGS sequence"/>
</dbReference>
<gene>
    <name evidence="2" type="ORF">F5X68DRAFT_262835</name>
</gene>
<dbReference type="InterPro" id="IPR052523">
    <property type="entry name" value="Trichothecene_AcTrans"/>
</dbReference>
<dbReference type="PANTHER" id="PTHR42791">
    <property type="entry name" value="GNAT FAMILY ACETYLTRANSFERASE"/>
    <property type="match status" value="1"/>
</dbReference>
<reference evidence="2" key="1">
    <citation type="journal article" date="2021" name="Nat. Commun.">
        <title>Genetic determinants of endophytism in the Arabidopsis root mycobiome.</title>
        <authorList>
            <person name="Mesny F."/>
            <person name="Miyauchi S."/>
            <person name="Thiergart T."/>
            <person name="Pickel B."/>
            <person name="Atanasova L."/>
            <person name="Karlsson M."/>
            <person name="Huettel B."/>
            <person name="Barry K.W."/>
            <person name="Haridas S."/>
            <person name="Chen C."/>
            <person name="Bauer D."/>
            <person name="Andreopoulos W."/>
            <person name="Pangilinan J."/>
            <person name="LaButti K."/>
            <person name="Riley R."/>
            <person name="Lipzen A."/>
            <person name="Clum A."/>
            <person name="Drula E."/>
            <person name="Henrissat B."/>
            <person name="Kohler A."/>
            <person name="Grigoriev I.V."/>
            <person name="Martin F.M."/>
            <person name="Hacquard S."/>
        </authorList>
    </citation>
    <scope>NUCLEOTIDE SEQUENCE</scope>
    <source>
        <strain evidence="2">MPI-SDFR-AT-0117</strain>
    </source>
</reference>
<dbReference type="AlphaFoldDB" id="A0A9P9A9E2"/>
<comment type="caution">
    <text evidence="2">The sequence shown here is derived from an EMBL/GenBank/DDBJ whole genome shotgun (WGS) entry which is preliminary data.</text>
</comment>
<dbReference type="PANTHER" id="PTHR42791:SF2">
    <property type="entry name" value="N-ACETYLTRANSFERASE DOMAIN-CONTAINING PROTEIN"/>
    <property type="match status" value="1"/>
</dbReference>
<dbReference type="InterPro" id="IPR016181">
    <property type="entry name" value="Acyl_CoA_acyltransferase"/>
</dbReference>
<evidence type="ECO:0000313" key="2">
    <source>
        <dbReference type="EMBL" id="KAH6684978.1"/>
    </source>
</evidence>
<accession>A0A9P9A9E2</accession>
<evidence type="ECO:0008006" key="4">
    <source>
        <dbReference type="Google" id="ProtNLM"/>
    </source>
</evidence>
<dbReference type="Gene3D" id="3.40.630.30">
    <property type="match status" value="1"/>
</dbReference>
<feature type="region of interest" description="Disordered" evidence="1">
    <location>
        <begin position="90"/>
        <end position="114"/>
    </location>
</feature>
<sequence>MSIRVATEDDIPVMVQLVQSGLKDDYIWKYCFPVSQQAVNNPAPYVEKTLRQFLSIDKKEWLICLVEEPTEKKIVAMALWHLPIDDHPHGADPAKTPEYPTVPSSANGEHTEDVDTTPRVAALQKAVAESQAKVLARYGPHMFLSAVITSPVHKRRGYAKLLCRRGMTLAEKKGVALAALVSPNGYVFYSGMKFSDCGFSAVQVPGEEEEIDLKTMVYVPPKHDEIFAGGWLEWFSGGHQHHDGLEVAEEEERPRRGSFMEILGLGHGHAEGRRPSQS</sequence>
<dbReference type="OrthoDB" id="4738875at2759"/>
<dbReference type="SUPFAM" id="SSF55729">
    <property type="entry name" value="Acyl-CoA N-acyltransferases (Nat)"/>
    <property type="match status" value="1"/>
</dbReference>
<proteinExistence type="predicted"/>
<protein>
    <recommendedName>
        <fullName evidence="4">N-acetyltransferase domain-containing protein</fullName>
    </recommendedName>
</protein>
<name>A0A9P9A9E2_9PEZI</name>
<evidence type="ECO:0000256" key="1">
    <source>
        <dbReference type="SAM" id="MobiDB-lite"/>
    </source>
</evidence>
<dbReference type="EMBL" id="JAGSXJ010000016">
    <property type="protein sequence ID" value="KAH6684978.1"/>
    <property type="molecule type" value="Genomic_DNA"/>
</dbReference>
<evidence type="ECO:0000313" key="3">
    <source>
        <dbReference type="Proteomes" id="UP000770015"/>
    </source>
</evidence>
<organism evidence="2 3">
    <name type="scientific">Plectosphaerella plurivora</name>
    <dbReference type="NCBI Taxonomy" id="936078"/>
    <lineage>
        <taxon>Eukaryota</taxon>
        <taxon>Fungi</taxon>
        <taxon>Dikarya</taxon>
        <taxon>Ascomycota</taxon>
        <taxon>Pezizomycotina</taxon>
        <taxon>Sordariomycetes</taxon>
        <taxon>Hypocreomycetidae</taxon>
        <taxon>Glomerellales</taxon>
        <taxon>Plectosphaerellaceae</taxon>
        <taxon>Plectosphaerella</taxon>
    </lineage>
</organism>